<feature type="transmembrane region" description="Helical" evidence="8">
    <location>
        <begin position="643"/>
        <end position="670"/>
    </location>
</feature>
<feature type="transmembrane region" description="Helical" evidence="8">
    <location>
        <begin position="478"/>
        <end position="496"/>
    </location>
</feature>
<dbReference type="GeneID" id="8239570"/>
<feature type="transmembrane region" description="Helical" evidence="8">
    <location>
        <begin position="516"/>
        <end position="536"/>
    </location>
</feature>
<dbReference type="Pfam" id="PF25987">
    <property type="entry name" value="PRRT3"/>
    <property type="match status" value="1"/>
</dbReference>
<keyword evidence="3 8" id="KW-0812">Transmembrane</keyword>
<evidence type="ECO:0000256" key="5">
    <source>
        <dbReference type="ARBA" id="ARBA00022989"/>
    </source>
</evidence>
<keyword evidence="6 8" id="KW-0472">Membrane</keyword>
<feature type="compositionally biased region" description="Basic and acidic residues" evidence="7">
    <location>
        <begin position="278"/>
        <end position="287"/>
    </location>
</feature>
<evidence type="ECO:0000313" key="10">
    <source>
        <dbReference type="EMBL" id="EEB19495.1"/>
    </source>
</evidence>
<dbReference type="OrthoDB" id="10066605at2759"/>
<dbReference type="HOGENOM" id="CLU_011031_0_0_1"/>
<reference evidence="10" key="2">
    <citation type="submission" date="2007-04" db="EMBL/GenBank/DDBJ databases">
        <title>The genome of the human body louse.</title>
        <authorList>
            <consortium name="The Human Body Louse Genome Consortium"/>
            <person name="Kirkness E."/>
            <person name="Walenz B."/>
            <person name="Hass B."/>
            <person name="Bruggner R."/>
            <person name="Strausberg R."/>
        </authorList>
    </citation>
    <scope>NUCLEOTIDE SEQUENCE</scope>
    <source>
        <strain evidence="10">USDA</strain>
    </source>
</reference>
<dbReference type="eggNOG" id="ENOG502QSMJ">
    <property type="taxonomic scope" value="Eukaryota"/>
</dbReference>
<evidence type="ECO:0000256" key="4">
    <source>
        <dbReference type="ARBA" id="ARBA00022729"/>
    </source>
</evidence>
<dbReference type="AlphaFoldDB" id="E0W1I9"/>
<dbReference type="CTD" id="8239570"/>
<dbReference type="EnsemblMetazoa" id="PHUM577770-RA">
    <property type="protein sequence ID" value="PHUM577770-PA"/>
    <property type="gene ID" value="PHUM577770"/>
</dbReference>
<feature type="region of interest" description="Disordered" evidence="7">
    <location>
        <begin position="811"/>
        <end position="833"/>
    </location>
</feature>
<keyword evidence="4" id="KW-0732">Signal</keyword>
<feature type="compositionally biased region" description="Polar residues" evidence="7">
    <location>
        <begin position="369"/>
        <end position="385"/>
    </location>
</feature>
<feature type="transmembrane region" description="Helical" evidence="8">
    <location>
        <begin position="435"/>
        <end position="466"/>
    </location>
</feature>
<dbReference type="PANTHER" id="PTHR35578:SF6">
    <property type="entry name" value="PROLINE-RICH TRANSMEMBRANE PROTEIN 4"/>
    <property type="match status" value="1"/>
</dbReference>
<feature type="compositionally biased region" description="Polar residues" evidence="7">
    <location>
        <begin position="157"/>
        <end position="166"/>
    </location>
</feature>
<dbReference type="RefSeq" id="XP_002432233.1">
    <property type="nucleotide sequence ID" value="XM_002432188.1"/>
</dbReference>
<feature type="transmembrane region" description="Helical" evidence="8">
    <location>
        <begin position="690"/>
        <end position="710"/>
    </location>
</feature>
<proteinExistence type="predicted"/>
<reference evidence="11" key="3">
    <citation type="submission" date="2020-05" db="UniProtKB">
        <authorList>
            <consortium name="EnsemblMetazoa"/>
        </authorList>
    </citation>
    <scope>IDENTIFICATION</scope>
    <source>
        <strain evidence="11">USDA</strain>
    </source>
</reference>
<sequence length="1038" mass="117242">MRDVVYLPFGSSSPKKKVWNLNFFYKCSLVNLDKSSTIQAALFNSERILSTEPTIFHYPPSTITPKNKLLNSSLVDKKPVPTSFTVVESTPEKPPSYVNVKLSKHVKHRDVSNNQYPSSSPRYPQIPSYAPPARTGFFTPPLPPEYLNPFAGKPTLRGSNSESNSHNARRPMPPPPLFRPHYENKERVPLPPPDFMVPEAKPSGKKALNTPSRPNSHHVSDSAYKEFINSDGNNSNNNSDNYNKENAPVRQINDTDFDFVPILQYPSVTRILSGSSGRRHDVPDFSDRYSGPNSRHGHHSYEHTSKSLPNIRKDYNFIPNFPREGTPKPPEIIKPPPERTNHHVSVEQPSSPSSSSTMASSTTAPTTPNNNKTQDSAVSNNASSKQSEEGNKTMTVVESELTNVVEMSNSEKRNPLEDGEVYDSESHKVNDKNALYLWVVAWDIHVYLIASLFTLLSLYAVYNLILMKFYKHLLSRPYYISIHVIIALIGILRSVYLFHDAYNTTRSYPEPISHLLLNITCPLITTSFSIMFLYLIKTADVSLFNSNFLKHPICLILMSLSHVTLCICLDVTSDLTFDVSGTKYLPLVCQCIYILFCIILGGSYLYIYKNLANAASRKQVEMFGSLYTTTSELHKNRPAVLCLAIRITLAVAMLILLMAAVQVYGVFGVPVGLHDSYSFLDPQNQNMQRWVWWAYHFSVRLIEIAICYLLSWAAMQRLHNEVDEKETNSQNSTTGLALFPCGPCRNAEENIDDIYPAVCNTNQAIHNYSLRTGKKVYNDSFPLNNIGNELTKTPIPNFENADHVNNSYDRRKTKRHNGNLPWHLNQNQSNNYDEIGPGSEIIEIKDALTRKGLSNLNRSDSDASRTSHIPAHVSYESIGYHSGTFQNRLGVENGHFDYDKDTNSDRGSNISKTDSHYFESDAYDSNRGSFTMGHKKMHRNHDRSSHTNMKKSGTMAGGFSQGEKRRMTSRDGVQTLREGGRDGRERQSPNSMLVDENGFVRFRSLADAERISEENFRRSGHGKKSLPRRVGNEERIPR</sequence>
<feature type="compositionally biased region" description="Low complexity" evidence="7">
    <location>
        <begin position="349"/>
        <end position="368"/>
    </location>
</feature>
<feature type="transmembrane region" description="Helical" evidence="8">
    <location>
        <begin position="584"/>
        <end position="608"/>
    </location>
</feature>
<feature type="region of interest" description="Disordered" evidence="7">
    <location>
        <begin position="273"/>
        <end position="393"/>
    </location>
</feature>
<evidence type="ECO:0000256" key="6">
    <source>
        <dbReference type="ARBA" id="ARBA00023136"/>
    </source>
</evidence>
<evidence type="ECO:0000256" key="2">
    <source>
        <dbReference type="ARBA" id="ARBA00022553"/>
    </source>
</evidence>
<evidence type="ECO:0000313" key="12">
    <source>
        <dbReference type="Proteomes" id="UP000009046"/>
    </source>
</evidence>
<comment type="subcellular location">
    <subcellularLocation>
        <location evidence="1">Membrane</location>
        <topology evidence="1">Multi-pass membrane protein</topology>
    </subcellularLocation>
</comment>
<reference evidence="10" key="1">
    <citation type="submission" date="2007-04" db="EMBL/GenBank/DDBJ databases">
        <title>Annotation of Pediculus humanus corporis strain USDA.</title>
        <authorList>
            <person name="Kirkness E."/>
            <person name="Hannick L."/>
            <person name="Hass B."/>
            <person name="Bruggner R."/>
            <person name="Lawson D."/>
            <person name="Bidwell S."/>
            <person name="Joardar V."/>
            <person name="Caler E."/>
            <person name="Walenz B."/>
            <person name="Inman J."/>
            <person name="Schobel S."/>
            <person name="Galinsky K."/>
            <person name="Amedeo P."/>
            <person name="Strausberg R."/>
        </authorList>
    </citation>
    <scope>NUCLEOTIDE SEQUENCE</scope>
    <source>
        <strain evidence="10">USDA</strain>
    </source>
</reference>
<dbReference type="KEGG" id="phu:Phum_PHUM577770"/>
<evidence type="ECO:0000256" key="8">
    <source>
        <dbReference type="SAM" id="Phobius"/>
    </source>
</evidence>
<feature type="region of interest" description="Disordered" evidence="7">
    <location>
        <begin position="102"/>
        <end position="246"/>
    </location>
</feature>
<feature type="compositionally biased region" description="Basic residues" evidence="7">
    <location>
        <begin position="1018"/>
        <end position="1027"/>
    </location>
</feature>
<evidence type="ECO:0000313" key="11">
    <source>
        <dbReference type="EnsemblMetazoa" id="PHUM577770-PA"/>
    </source>
</evidence>
<feature type="compositionally biased region" description="Polar residues" evidence="7">
    <location>
        <begin position="112"/>
        <end position="122"/>
    </location>
</feature>
<evidence type="ECO:0000256" key="3">
    <source>
        <dbReference type="ARBA" id="ARBA00022692"/>
    </source>
</evidence>
<dbReference type="EMBL" id="AAZO01007025">
    <property type="status" value="NOT_ANNOTATED_CDS"/>
    <property type="molecule type" value="Genomic_DNA"/>
</dbReference>
<keyword evidence="2" id="KW-0597">Phosphoprotein</keyword>
<accession>E0W1I9</accession>
<evidence type="ECO:0000259" key="9">
    <source>
        <dbReference type="Pfam" id="PF25987"/>
    </source>
</evidence>
<keyword evidence="12" id="KW-1185">Reference proteome</keyword>
<dbReference type="InterPro" id="IPR052836">
    <property type="entry name" value="PRRT_domain-containing"/>
</dbReference>
<protein>
    <recommendedName>
        <fullName evidence="9">Proline-rich transmembrane protein 3/4 domain-containing protein</fullName>
    </recommendedName>
</protein>
<keyword evidence="5 8" id="KW-1133">Transmembrane helix</keyword>
<feature type="region of interest" description="Disordered" evidence="7">
    <location>
        <begin position="935"/>
        <end position="995"/>
    </location>
</feature>
<dbReference type="InterPro" id="IPR059081">
    <property type="entry name" value="PRRT3-4"/>
</dbReference>
<feature type="domain" description="Proline-rich transmembrane protein 3/4" evidence="9">
    <location>
        <begin position="437"/>
        <end position="721"/>
    </location>
</feature>
<dbReference type="InParanoid" id="E0W1I9"/>
<dbReference type="STRING" id="121224.E0W1I9"/>
<feature type="compositionally biased region" description="Basic and acidic residues" evidence="7">
    <location>
        <begin position="336"/>
        <end position="345"/>
    </location>
</feature>
<feature type="transmembrane region" description="Helical" evidence="8">
    <location>
        <begin position="548"/>
        <end position="572"/>
    </location>
</feature>
<dbReference type="EMBL" id="DS235870">
    <property type="protein sequence ID" value="EEB19495.1"/>
    <property type="molecule type" value="Genomic_DNA"/>
</dbReference>
<gene>
    <name evidence="11" type="primary">8239570</name>
    <name evidence="10" type="ORF">Phum_PHUM577770</name>
</gene>
<name>E0W1I9_PEDHC</name>
<feature type="region of interest" description="Disordered" evidence="7">
    <location>
        <begin position="1012"/>
        <end position="1038"/>
    </location>
</feature>
<feature type="compositionally biased region" description="Basic and acidic residues" evidence="7">
    <location>
        <begin position="978"/>
        <end position="987"/>
    </location>
</feature>
<feature type="compositionally biased region" description="Basic and acidic residues" evidence="7">
    <location>
        <begin position="299"/>
        <end position="315"/>
    </location>
</feature>
<evidence type="ECO:0000256" key="7">
    <source>
        <dbReference type="SAM" id="MobiDB-lite"/>
    </source>
</evidence>
<organism>
    <name type="scientific">Pediculus humanus subsp. corporis</name>
    <name type="common">Body louse</name>
    <dbReference type="NCBI Taxonomy" id="121224"/>
    <lineage>
        <taxon>Eukaryota</taxon>
        <taxon>Metazoa</taxon>
        <taxon>Ecdysozoa</taxon>
        <taxon>Arthropoda</taxon>
        <taxon>Hexapoda</taxon>
        <taxon>Insecta</taxon>
        <taxon>Pterygota</taxon>
        <taxon>Neoptera</taxon>
        <taxon>Paraneoptera</taxon>
        <taxon>Psocodea</taxon>
        <taxon>Troctomorpha</taxon>
        <taxon>Phthiraptera</taxon>
        <taxon>Anoplura</taxon>
        <taxon>Pediculidae</taxon>
        <taxon>Pediculus</taxon>
    </lineage>
</organism>
<dbReference type="Proteomes" id="UP000009046">
    <property type="component" value="Unassembled WGS sequence"/>
</dbReference>
<evidence type="ECO:0000256" key="1">
    <source>
        <dbReference type="ARBA" id="ARBA00004141"/>
    </source>
</evidence>
<dbReference type="VEuPathDB" id="VectorBase:PHUM577770"/>
<feature type="compositionally biased region" description="Low complexity" evidence="7">
    <location>
        <begin position="229"/>
        <end position="241"/>
    </location>
</feature>
<dbReference type="OMA" id="CVMLHIL"/>
<dbReference type="PANTHER" id="PTHR35578">
    <property type="entry name" value="PROLINE-RICH TRANSMEMBRANE PROTEIN 4-RELATED"/>
    <property type="match status" value="1"/>
</dbReference>